<dbReference type="Pfam" id="PF00535">
    <property type="entry name" value="Glycos_transf_2"/>
    <property type="match status" value="1"/>
</dbReference>
<sequence>MPKVTVIVPNYNHARYLPLRIESVLQQTEQDIEVLLLDDCSPDNSREILEQYAAKDSRITLVYNEQNSGSTFHQWNKGLSLAKGEYIWIAESDDYAEPNFLETLLRPLQQDSAIGLVYCESQTVDEDNRELGIHHIMPKELEGALLNQNFVVHGIDLIKQFMSFCNIVPNASGAVMRRSVLKQAGPADANYRLVGDWIFWAKIMAISKVAFISTPLNYFRQHTNNVRSNTLRSGLALVEEARVMQAIKAFGEPNKANYEKKINNILGKWFYAFVANHEMPWSLHRQLYRELCALEPTFPRRFTKYFFSTMIENKFSGLRQLIGDGLLKRIVSK</sequence>
<reference evidence="3" key="1">
    <citation type="submission" date="2017-06" db="EMBL/GenBank/DDBJ databases">
        <authorList>
            <person name="Varghese N."/>
            <person name="Submissions S."/>
        </authorList>
    </citation>
    <scope>NUCLEOTIDE SEQUENCE [LARGE SCALE GENOMIC DNA]</scope>
    <source>
        <strain evidence="3">DSM 28041</strain>
    </source>
</reference>
<dbReference type="InterPro" id="IPR029044">
    <property type="entry name" value="Nucleotide-diphossugar_trans"/>
</dbReference>
<accession>A0A238YH71</accession>
<keyword evidence="3" id="KW-1185">Reference proteome</keyword>
<dbReference type="RefSeq" id="WP_089333043.1">
    <property type="nucleotide sequence ID" value="NZ_FZNS01000005.1"/>
</dbReference>
<dbReference type="Proteomes" id="UP000198310">
    <property type="component" value="Unassembled WGS sequence"/>
</dbReference>
<name>A0A238YH71_9BACT</name>
<feature type="domain" description="Glycosyltransferase 2-like" evidence="1">
    <location>
        <begin position="5"/>
        <end position="133"/>
    </location>
</feature>
<dbReference type="SUPFAM" id="SSF53448">
    <property type="entry name" value="Nucleotide-diphospho-sugar transferases"/>
    <property type="match status" value="1"/>
</dbReference>
<proteinExistence type="predicted"/>
<evidence type="ECO:0000313" key="3">
    <source>
        <dbReference type="Proteomes" id="UP000198310"/>
    </source>
</evidence>
<gene>
    <name evidence="2" type="ORF">SAMN06269173_105206</name>
</gene>
<dbReference type="EMBL" id="FZNS01000005">
    <property type="protein sequence ID" value="SNR69963.1"/>
    <property type="molecule type" value="Genomic_DNA"/>
</dbReference>
<evidence type="ECO:0000259" key="1">
    <source>
        <dbReference type="Pfam" id="PF00535"/>
    </source>
</evidence>
<dbReference type="Gene3D" id="3.90.550.10">
    <property type="entry name" value="Spore Coat Polysaccharide Biosynthesis Protein SpsA, Chain A"/>
    <property type="match status" value="1"/>
</dbReference>
<dbReference type="PANTHER" id="PTHR22916">
    <property type="entry name" value="GLYCOSYLTRANSFERASE"/>
    <property type="match status" value="1"/>
</dbReference>
<evidence type="ECO:0000313" key="2">
    <source>
        <dbReference type="EMBL" id="SNR69963.1"/>
    </source>
</evidence>
<dbReference type="InterPro" id="IPR001173">
    <property type="entry name" value="Glyco_trans_2-like"/>
</dbReference>
<dbReference type="PANTHER" id="PTHR22916:SF3">
    <property type="entry name" value="UDP-GLCNAC:BETAGAL BETA-1,3-N-ACETYLGLUCOSAMINYLTRANSFERASE-LIKE PROTEIN 1"/>
    <property type="match status" value="1"/>
</dbReference>
<keyword evidence="2" id="KW-0808">Transferase</keyword>
<protein>
    <submittedName>
        <fullName evidence="2">Glycosyltransferase involved in cell wall bisynthesis</fullName>
    </submittedName>
</protein>
<organism evidence="2 3">
    <name type="scientific">Hymenobacter mucosus</name>
    <dbReference type="NCBI Taxonomy" id="1411120"/>
    <lineage>
        <taxon>Bacteria</taxon>
        <taxon>Pseudomonadati</taxon>
        <taxon>Bacteroidota</taxon>
        <taxon>Cytophagia</taxon>
        <taxon>Cytophagales</taxon>
        <taxon>Hymenobacteraceae</taxon>
        <taxon>Hymenobacter</taxon>
    </lineage>
</organism>
<dbReference type="AlphaFoldDB" id="A0A238YH71"/>
<dbReference type="GO" id="GO:0016758">
    <property type="term" value="F:hexosyltransferase activity"/>
    <property type="evidence" value="ECO:0007669"/>
    <property type="project" value="UniProtKB-ARBA"/>
</dbReference>